<keyword evidence="12" id="KW-1185">Reference proteome</keyword>
<comment type="subcellular location">
    <subcellularLocation>
        <location evidence="1">Nucleus membrane</location>
    </subcellularLocation>
</comment>
<dbReference type="InterPro" id="IPR057133">
    <property type="entry name" value="Spectrin_Anc-1_2"/>
</dbReference>
<evidence type="ECO:0000313" key="12">
    <source>
        <dbReference type="Proteomes" id="UP000054495"/>
    </source>
</evidence>
<feature type="coiled-coil region" evidence="8">
    <location>
        <begin position="1743"/>
        <end position="1797"/>
    </location>
</feature>
<evidence type="ECO:0000256" key="9">
    <source>
        <dbReference type="SAM" id="MobiDB-lite"/>
    </source>
</evidence>
<dbReference type="GO" id="GO:0048471">
    <property type="term" value="C:perinuclear region of cytoplasm"/>
    <property type="evidence" value="ECO:0007669"/>
    <property type="project" value="TreeGrafter"/>
</dbReference>
<feature type="coiled-coil region" evidence="8">
    <location>
        <begin position="964"/>
        <end position="1005"/>
    </location>
</feature>
<accession>A0A0D6LS32</accession>
<reference evidence="11 12" key="1">
    <citation type="submission" date="2013-05" db="EMBL/GenBank/DDBJ databases">
        <title>Draft genome of the parasitic nematode Anyclostoma ceylanicum.</title>
        <authorList>
            <person name="Mitreva M."/>
        </authorList>
    </citation>
    <scope>NUCLEOTIDE SEQUENCE [LARGE SCALE GENOMIC DNA]</scope>
</reference>
<name>A0A0D6LS32_9BILA</name>
<evidence type="ECO:0000256" key="7">
    <source>
        <dbReference type="PROSITE-ProRule" id="PRU00385"/>
    </source>
</evidence>
<dbReference type="PANTHER" id="PTHR21524:SF5">
    <property type="entry name" value="SPECTRIN REPEAT CONTAINING NUCLEAR ENVELOPE PROTEIN 2"/>
    <property type="match status" value="1"/>
</dbReference>
<dbReference type="Proteomes" id="UP000054495">
    <property type="component" value="Unassembled WGS sequence"/>
</dbReference>
<evidence type="ECO:0000256" key="6">
    <source>
        <dbReference type="ARBA" id="ARBA00023242"/>
    </source>
</evidence>
<feature type="coiled-coil region" evidence="8">
    <location>
        <begin position="1501"/>
        <end position="1542"/>
    </location>
</feature>
<feature type="coiled-coil region" evidence="8">
    <location>
        <begin position="2033"/>
        <end position="2157"/>
    </location>
</feature>
<feature type="coiled-coil region" evidence="8">
    <location>
        <begin position="2727"/>
        <end position="2801"/>
    </location>
</feature>
<feature type="coiled-coil region" evidence="8">
    <location>
        <begin position="2195"/>
        <end position="2236"/>
    </location>
</feature>
<dbReference type="InterPro" id="IPR012315">
    <property type="entry name" value="KASH"/>
</dbReference>
<dbReference type="GO" id="GO:0007010">
    <property type="term" value="P:cytoskeleton organization"/>
    <property type="evidence" value="ECO:0007669"/>
    <property type="project" value="TreeGrafter"/>
</dbReference>
<dbReference type="GO" id="GO:0019894">
    <property type="term" value="F:kinesin binding"/>
    <property type="evidence" value="ECO:0007669"/>
    <property type="project" value="TreeGrafter"/>
</dbReference>
<evidence type="ECO:0000256" key="3">
    <source>
        <dbReference type="ARBA" id="ARBA00022692"/>
    </source>
</evidence>
<feature type="coiled-coil region" evidence="8">
    <location>
        <begin position="1183"/>
        <end position="1292"/>
    </location>
</feature>
<keyword evidence="6" id="KW-0539">Nucleus</keyword>
<dbReference type="Pfam" id="PF24615">
    <property type="entry name" value="Spectrin_Anc-1_2"/>
    <property type="match status" value="2"/>
</dbReference>
<evidence type="ECO:0000256" key="4">
    <source>
        <dbReference type="ARBA" id="ARBA00022989"/>
    </source>
</evidence>
<keyword evidence="3 7" id="KW-0812">Transmembrane</keyword>
<dbReference type="Pfam" id="PF24611">
    <property type="entry name" value="Spectrin_Anc-1"/>
    <property type="match status" value="3"/>
</dbReference>
<evidence type="ECO:0000256" key="8">
    <source>
        <dbReference type="SAM" id="Coils"/>
    </source>
</evidence>
<keyword evidence="4" id="KW-1133">Transmembrane helix</keyword>
<dbReference type="PROSITE" id="PS51049">
    <property type="entry name" value="KASH"/>
    <property type="match status" value="1"/>
</dbReference>
<dbReference type="GO" id="GO:0006997">
    <property type="term" value="P:nucleus organization"/>
    <property type="evidence" value="ECO:0007669"/>
    <property type="project" value="TreeGrafter"/>
</dbReference>
<organism evidence="11 12">
    <name type="scientific">Ancylostoma ceylanicum</name>
    <dbReference type="NCBI Taxonomy" id="53326"/>
    <lineage>
        <taxon>Eukaryota</taxon>
        <taxon>Metazoa</taxon>
        <taxon>Ecdysozoa</taxon>
        <taxon>Nematoda</taxon>
        <taxon>Chromadorea</taxon>
        <taxon>Rhabditida</taxon>
        <taxon>Rhabditina</taxon>
        <taxon>Rhabditomorpha</taxon>
        <taxon>Strongyloidea</taxon>
        <taxon>Ancylostomatidae</taxon>
        <taxon>Ancylostomatinae</taxon>
        <taxon>Ancylostoma</taxon>
    </lineage>
</organism>
<feature type="topological domain" description="Perinuclear space" evidence="7">
    <location>
        <begin position="3124"/>
        <end position="3153"/>
    </location>
</feature>
<proteinExistence type="inferred from homology"/>
<dbReference type="PANTHER" id="PTHR21524">
    <property type="entry name" value="SPECTRIN REPEAT CONTAINING NUCLEAR ENVELOPE PROTEIN 2"/>
    <property type="match status" value="1"/>
</dbReference>
<feature type="coiled-coil region" evidence="8">
    <location>
        <begin position="885"/>
        <end position="926"/>
    </location>
</feature>
<dbReference type="InterPro" id="IPR057134">
    <property type="entry name" value="Spectrin_Anc-1_3"/>
</dbReference>
<dbReference type="Pfam" id="PF10541">
    <property type="entry name" value="KASH"/>
    <property type="match status" value="1"/>
</dbReference>
<feature type="region of interest" description="Disordered" evidence="9">
    <location>
        <begin position="517"/>
        <end position="540"/>
    </location>
</feature>
<sequence>MAISDLAISQLLKKFRRQLVGIADENTFDDAARNFESLITDKLPIADDPLQFLTIILQLKKQEEIESKAFEEVNELASADHEKTERDRLAAMYGSRQEQRKQLTLEYMYSYHDYLNALFHRHEDKAVQLINNRALEELQTFNDGEWKQWKEAVGELESVLDASMRVRFRPEFADLQRKAFSLDSKIARSIASSTKYRRHEEKLALKLAQFEAWLKAMEDDVSMVESMPAGEEQTIRLAQLLSSCISHQRLVGKLERLNVQNRDHVVQLCQRYYAIMSRLRRHNIEEGSLPLHVRTLVQAAPTQSQLSISSLASSEVMDRPESVLSASSSVDVGVASAESETPLEKSIGEIRRRLHLIIQSYNDGPKPLPVASSDYNLLLEIKSQMQQEIEEEVSLSEKEKEILLELSKLEQRVKSREVSDHNIIYDLDQLQTQMDLLRMIRSQPRRFVESDLIDREGSPSGKTRQKRKVLVMVTNTVTTIIQVVEERLLTIEAHSRDPVLQEKLALVKTNLRKLEEEASSSLPELSPGTSAAEQSHSPHLETETPAEMLYKDVPKNEAFAAAVVGVEQALDLAEDVNLENCDDQHVLSESLSLLERQQSSMDALSDIAEELSKSGYVEYIDTISALQERLNSVKMSLADRLSELRAGVSVHPVHTAEEEVLASHTKEGEFEKLAEDVRKAIDSAESIAFAEHTDLQLLNNAKQLLAAQEPSLSILADVADEKAKSGDADYIDIISSLTEQFNSVKYAIEDRLDQSGLEEIYPQSTSLPTEDVHERTEIYTDSGDVYPRLSEVLVSQLLDDEGVPKSDIALETEGKAMDEMPETKAARISQMLDQVEQDVAELEQCLPVPLTSSSDLIAFQQGKTPKIAAKLEAIGDVPADLLPKKEDLAHRIDDVNKKLDDQVNDLKRFEDKTIELQNVVDECRDKLKKRDAPEPIETVKKDAEDLAVVLATIDAIPQEELSPRNQLARDANNIKEQAKEQLSTLRKALADEEKARERQDELKNRLSAVADSLNKVDPENIESAQQLVSSLDAELQKLGGIADACQQFAIGSSPVVSHDDLDKTLPDQVRDLQNKCDDVKKNADQIAQLHAVAPEILMISESLQQQPEQIPSNLNEQQSVLEDLETKKQRLENLLQTIPAGAATEELRQRSEWDLSRLKDLLKRLGDSVGDKLAALAAFNAARKDAEDQLLAITDRIKSLDALLDDAKKAVEKDEMERLIVVLTIRLSQLEAVPLRELTEDSLNEIEKQVHDLPKEKVEQLQKQIEDLRNAKKQQDDTLRDTIQRLAQIEEAIAALPTAQDIPTIEDRLRRMGDIRESLLNLEITAEKDIDDRAEKARKTIDDMTKHDEEQLQKMLTERDLRNDAIQSLDQLEQDVAELEQCLPVPSTSSSDLIAFQQGKTPKLAAKLEAIGDVPADLLPKKEDLAHRIDDVNKKLDDQVNDLKRFEDKTIELQNVVDECRDKLKKRDAPEPIETVKKDAEDLAVVLATIDAIPQEELSPRNQLARDANNIKEQAKEQLSTLRKALADEEKARERQDELKNRLSAVADSLNKVDPENIESAQQLVSSLDAELQKLGGIADACQQFAIGSSPVVSHDDLDKTLPDQVRDLQNKCDDVKKNADQIAQLHAVAPEILMISESLQQQPEQIPSNLNEQQSVLEDLETKKQRLENLLQTIPAGAATEELRQRSEWDLSRLKDLLKRLGDSVGDKLAALAAFNAARKDAEDQLLAITGPESVQKTPDDLKKDEESLARLQQSISQLDRDGLDDEQKGEHAQLLDRINESIAVIKQRRNDLEDEFARQAADESLRDAITPVSGRLVQLVNDADRLLGDAEGVPAQYRPTAEDLVEESKKAVTLLQDAPKSHPSVQALEAALSAAEKMIPVLEERANNWDSFVRIRDEADIELDKLRKPLDEVLAKPRRSTNDAKKDFDVISEERKKTNILSDKVHQLQELSELLDPLESAYADVRFIDVDAEQMEKQYDDVLNELSAEIEDENLLCDSVDHFNAEMNAICDLVAGEPTKENIENIEQFQLPALRAQLSMLKERYDEANHARKHVDPDSSRFAVLEDRIKSLDALLDDAKKAVEKDEMERLIVVLTIRLSQLEAAPLPDLLPKKEDLAHRIDDVNKKLDDQVNDLKRFEEKTIELQNVVDECRDKLKKRDAPEPIETVKKDAEDLAVVLATIDAIPQEELSPRNQLARDANNIKEQAKEQLSTLRKALADEEKARERQDELKDRLSAVADSLNKVDPENVESAQQLVSSIDAELQKLGGIADACQQFAISSSPVVSHDDLDKTLPDQVRDLQNKCDDVKKNADQIAQLHAVAPEILMISESLQQQPEQIPSNLNEQQSVLEDLETKKQRLENLLQTIPAGDATEELRQRSAWDLSKLKDLLKRLGDSVGDKLAALAAFNAARKDAEDQLLAITGPESVEKTPDELKKDEESLARLQQSISQLDRDGLDDEQKDEHAQLLDRINQSLAVIKQRRNDLEDEFARRAADESLRDAITPVSTRLVQLVSDADRLLGDAEGVPAQYRPTAEDMVDESKKAVTLLQDAPKSHPSVQALEAALSSAEKMIPVLEERANNWDSFVRIRDEADIELDKLRKPLDAVLAKPRRSINDAKKDFDVISEERKKTNILSDKVRQLQELSELLHPLESAYADVRFIDVDAEQMEKQYDDVLNELSAEIEGENLLGDSADHLSAEMNSICDLLARDPTKENIENIEQFQLPALRAQLSMLKERYDEANHARKHVDPDSSRLGVLEDRIQSLDALLDDAKKAAEKDELERLIVVLTIRLSQLEAVPLPERMVPVLIERANNWDMFVRIRDEASRTLEAVIAKLSQFQERTYLIPLPEGEVELQDLKHLYMDIERLRLAEKELNEHSLLLRPLLHVSQEVRFFSVDQERTEKLYEEITERLAAEITAEAQLNRTLEILTTELNHCSEELTSEDDQQKDRLSHESLLLDIIAHLENQKVIVERSAQNRRYIESSTSASLDRLMQRAQDLLEALRRAPQTSRDSAAREEYDVDAAADVLAALYPESHPYSVLAEHGFEGIPSDTDSRSEFESVDGSSSGLLSPIPDTATGIVAASHFRRQRSRWRRVLRTALPLQAMLVLLLGAACLVPHCDDEYCCQLLNNFARSFDPSLEFINGPPPF</sequence>
<evidence type="ECO:0000256" key="5">
    <source>
        <dbReference type="ARBA" id="ARBA00023136"/>
    </source>
</evidence>
<feature type="domain" description="KASH" evidence="10">
    <location>
        <begin position="3094"/>
        <end position="3153"/>
    </location>
</feature>
<feature type="coiled-coil region" evidence="8">
    <location>
        <begin position="2437"/>
        <end position="2491"/>
    </location>
</feature>
<evidence type="ECO:0000256" key="1">
    <source>
        <dbReference type="ARBA" id="ARBA00004126"/>
    </source>
</evidence>
<dbReference type="GO" id="GO:0031965">
    <property type="term" value="C:nuclear membrane"/>
    <property type="evidence" value="ECO:0007669"/>
    <property type="project" value="UniProtKB-SubCell"/>
</dbReference>
<keyword evidence="5 7" id="KW-0472">Membrane</keyword>
<keyword evidence="8" id="KW-0175">Coiled coil</keyword>
<evidence type="ECO:0000313" key="11">
    <source>
        <dbReference type="EMBL" id="EPB74709.1"/>
    </source>
</evidence>
<evidence type="ECO:0000256" key="2">
    <source>
        <dbReference type="ARBA" id="ARBA00008619"/>
    </source>
</evidence>
<comment type="similarity">
    <text evidence="2">Belongs to the nesprin family.</text>
</comment>
<feature type="topological domain" description="Cytoplasmic" evidence="7">
    <location>
        <begin position="1"/>
        <end position="3102"/>
    </location>
</feature>
<protein>
    <submittedName>
        <fullName evidence="11">Rac1-binding domain protein</fullName>
    </submittedName>
</protein>
<evidence type="ECO:0000259" key="10">
    <source>
        <dbReference type="PROSITE" id="PS51049"/>
    </source>
</evidence>
<dbReference type="GO" id="GO:0007097">
    <property type="term" value="P:nuclear migration"/>
    <property type="evidence" value="ECO:0007669"/>
    <property type="project" value="TreeGrafter"/>
</dbReference>
<gene>
    <name evidence="11" type="ORF">ANCCEY_06192</name>
</gene>
<dbReference type="SMART" id="SM01249">
    <property type="entry name" value="KASH"/>
    <property type="match status" value="1"/>
</dbReference>
<dbReference type="EMBL" id="KE124931">
    <property type="protein sequence ID" value="EPB74709.1"/>
    <property type="molecule type" value="Genomic_DNA"/>
</dbReference>
<feature type="coiled-coil region" evidence="8">
    <location>
        <begin position="1422"/>
        <end position="1463"/>
    </location>
</feature>